<keyword evidence="4" id="KW-1185">Reference proteome</keyword>
<evidence type="ECO:0000313" key="4">
    <source>
        <dbReference type="Proteomes" id="UP000039324"/>
    </source>
</evidence>
<sequence length="240" mass="26895">MTRVAPVRFSPLWWWHLFGFMSISTITGVRIHAIALKTATMNISTGQTVAFFLSYFTHWALMFVQGHFAVVLFLSSFERWRDSPNKALHLARITQVVALIESVVVGVGFWIGIMPFRGKMPAPGYMLFSSVTVHGGTAVLMLIDLFVTHYRVCEHPKRELLACIVSVIAYLPVSAVCSAVSGHPPYRQMLWNGPLLTIASVCGLVATQVILYYFFFILVFRHWHHPTASEITSPDPVDGP</sequence>
<keyword evidence="1" id="KW-0472">Membrane</keyword>
<dbReference type="AlphaFoldDB" id="A0A0G4IR05"/>
<proteinExistence type="predicted"/>
<evidence type="ECO:0000313" key="2">
    <source>
        <dbReference type="EMBL" id="CEO97576.1"/>
    </source>
</evidence>
<accession>A0A0G4IR05</accession>
<dbReference type="EMBL" id="CDSF01000079">
    <property type="protein sequence ID" value="CEO97576.1"/>
    <property type="molecule type" value="Genomic_DNA"/>
</dbReference>
<geneLocation type="mitochondrion" evidence="3"/>
<organism evidence="2 4">
    <name type="scientific">Plasmodiophora brassicae</name>
    <name type="common">Clubroot disease agent</name>
    <dbReference type="NCBI Taxonomy" id="37360"/>
    <lineage>
        <taxon>Eukaryota</taxon>
        <taxon>Sar</taxon>
        <taxon>Rhizaria</taxon>
        <taxon>Endomyxa</taxon>
        <taxon>Phytomyxea</taxon>
        <taxon>Plasmodiophorida</taxon>
        <taxon>Plasmodiophoridae</taxon>
        <taxon>Plasmodiophora</taxon>
    </lineage>
</organism>
<feature type="transmembrane region" description="Helical" evidence="1">
    <location>
        <begin position="12"/>
        <end position="35"/>
    </location>
</feature>
<evidence type="ECO:0000313" key="5">
    <source>
        <dbReference type="Proteomes" id="UP000290189"/>
    </source>
</evidence>
<feature type="transmembrane region" description="Helical" evidence="1">
    <location>
        <begin position="195"/>
        <end position="220"/>
    </location>
</feature>
<feature type="transmembrane region" description="Helical" evidence="1">
    <location>
        <begin position="55"/>
        <end position="75"/>
    </location>
</feature>
<dbReference type="Proteomes" id="UP000290189">
    <property type="component" value="Unassembled WGS sequence"/>
</dbReference>
<evidence type="ECO:0000256" key="1">
    <source>
        <dbReference type="SAM" id="Phobius"/>
    </source>
</evidence>
<reference evidence="3 5" key="2">
    <citation type="submission" date="2018-03" db="EMBL/GenBank/DDBJ databases">
        <authorList>
            <person name="Fogelqvist J."/>
        </authorList>
    </citation>
    <scope>NUCLEOTIDE SEQUENCE [LARGE SCALE GENOMIC DNA]</scope>
</reference>
<dbReference type="Proteomes" id="UP000039324">
    <property type="component" value="Unassembled WGS sequence"/>
</dbReference>
<reference evidence="2 4" key="1">
    <citation type="submission" date="2015-02" db="EMBL/GenBank/DDBJ databases">
        <authorList>
            <person name="Chooi Y.-H."/>
        </authorList>
    </citation>
    <scope>NUCLEOTIDE SEQUENCE [LARGE SCALE GENOMIC DNA]</scope>
    <source>
        <strain evidence="2">E3</strain>
    </source>
</reference>
<keyword evidence="1" id="KW-0812">Transmembrane</keyword>
<gene>
    <name evidence="2" type="ORF">PBRA_000921</name>
    <name evidence="3" type="ORF">PLBR_LOCUS5093</name>
</gene>
<protein>
    <submittedName>
        <fullName evidence="2">Uncharacterized protein</fullName>
    </submittedName>
</protein>
<keyword evidence="3" id="KW-0496">Mitochondrion</keyword>
<feature type="transmembrane region" description="Helical" evidence="1">
    <location>
        <begin position="125"/>
        <end position="148"/>
    </location>
</feature>
<keyword evidence="1" id="KW-1133">Transmembrane helix</keyword>
<feature type="transmembrane region" description="Helical" evidence="1">
    <location>
        <begin position="96"/>
        <end position="113"/>
    </location>
</feature>
<name>A0A0G4IR05_PLABS</name>
<feature type="transmembrane region" description="Helical" evidence="1">
    <location>
        <begin position="160"/>
        <end position="183"/>
    </location>
</feature>
<evidence type="ECO:0000313" key="3">
    <source>
        <dbReference type="EMBL" id="SPQ97878.1"/>
    </source>
</evidence>
<dbReference type="EMBL" id="OVEO01000008">
    <property type="protein sequence ID" value="SPQ97878.1"/>
    <property type="molecule type" value="Genomic_DNA"/>
</dbReference>